<dbReference type="GO" id="GO:0015031">
    <property type="term" value="P:protein transport"/>
    <property type="evidence" value="ECO:0007669"/>
    <property type="project" value="UniProtKB-KW"/>
</dbReference>
<evidence type="ECO:0000256" key="1">
    <source>
        <dbReference type="ARBA" id="ARBA00004240"/>
    </source>
</evidence>
<dbReference type="OMA" id="WGKLISF"/>
<gene>
    <name evidence="6" type="ORF">EUTSA_v10003502mg</name>
</gene>
<dbReference type="EMBL" id="KI517748">
    <property type="protein sequence ID" value="ESQ31979.1"/>
    <property type="molecule type" value="Genomic_DNA"/>
</dbReference>
<dbReference type="GO" id="GO:0000149">
    <property type="term" value="F:SNARE binding"/>
    <property type="evidence" value="ECO:0007669"/>
    <property type="project" value="TreeGrafter"/>
</dbReference>
<evidence type="ECO:0000313" key="6">
    <source>
        <dbReference type="EMBL" id="ESQ31979.1"/>
    </source>
</evidence>
<dbReference type="InterPro" id="IPR013244">
    <property type="entry name" value="Sec39_domain"/>
</dbReference>
<dbReference type="GO" id="GO:0070939">
    <property type="term" value="C:Dsl1/NZR complex"/>
    <property type="evidence" value="ECO:0007669"/>
    <property type="project" value="TreeGrafter"/>
</dbReference>
<comment type="subcellular location">
    <subcellularLocation>
        <location evidence="1">Endoplasmic reticulum</location>
    </subcellularLocation>
</comment>
<dbReference type="SUPFAM" id="SSF50978">
    <property type="entry name" value="WD40 repeat-like"/>
    <property type="match status" value="1"/>
</dbReference>
<dbReference type="Gramene" id="ESQ31979">
    <property type="protein sequence ID" value="ESQ31979"/>
    <property type="gene ID" value="EUTSA_v10003502mg"/>
</dbReference>
<dbReference type="InterPro" id="IPR036322">
    <property type="entry name" value="WD40_repeat_dom_sf"/>
</dbReference>
<dbReference type="Proteomes" id="UP000030689">
    <property type="component" value="Unassembled WGS sequence"/>
</dbReference>
<evidence type="ECO:0000313" key="7">
    <source>
        <dbReference type="Proteomes" id="UP000030689"/>
    </source>
</evidence>
<dbReference type="STRING" id="72664.V4KL94"/>
<reference evidence="6 7" key="1">
    <citation type="journal article" date="2013" name="Front. Plant Sci.">
        <title>The Reference Genome of the Halophytic Plant Eutrema salsugineum.</title>
        <authorList>
            <person name="Yang R."/>
            <person name="Jarvis D.E."/>
            <person name="Chen H."/>
            <person name="Beilstein M.A."/>
            <person name="Grimwood J."/>
            <person name="Jenkins J."/>
            <person name="Shu S."/>
            <person name="Prochnik S."/>
            <person name="Xin M."/>
            <person name="Ma C."/>
            <person name="Schmutz J."/>
            <person name="Wing R.A."/>
            <person name="Mitchell-Olds T."/>
            <person name="Schumaker K.S."/>
            <person name="Wang X."/>
        </authorList>
    </citation>
    <scope>NUCLEOTIDE SEQUENCE [LARGE SCALE GENOMIC DNA]</scope>
</reference>
<keyword evidence="2" id="KW-0813">Transport</keyword>
<evidence type="ECO:0000256" key="4">
    <source>
        <dbReference type="ARBA" id="ARBA00022927"/>
    </source>
</evidence>
<sequence>MERPGQKVLYEIRHHASLPYVPRYPPLPQADGNDSTGGLRSLVSIRGVSQLKEKWSEYWHPRKNNKPVSLFISPRGEFVAVTSGNHVTILQKNDDYRKPCGSFTASISGSFTSGIWSENHDVLGLVDDSETLFFIKANGEEISQVTKRNLKVSSSVLGLMEDDDVLQTSCLCSFSVLTSDGLVHHVEISKEPSASVFSKHASNGVPALKKQFPNHVFCFDYLPNLSFLLIVGSAAGTSPTGSSGSSCISLWRKCQNSGLELLSTTKFEGVYCERKDSQLAYPKVLISPQGSHAASLDSNGCLHLFHLDKARFTLSCCTSEDISDSLKPDKSLESLRIVVDFTWWSDHALTVLKRSGNVSIFDIRRCVIVQEDATIYSMPVVERVRRFEGHIFLLESSTQEAKSALAKVDRDPSESHHTSDRGMLWRLISFTEKTIPEMYKILVENCQYQEALDFADSNGLDRDDVFKSRWLNSEKGLSDVSMVLSKIKDKAFVLSECLDRIGPTEDSMKALLGHGLHLTNHYVFSESEDQESEQLWEFRMARLRLLQFSERLDTYLGISMGRYSVQDYRKFRSSPINQAATALAESGRIGALNLLFKRHPYSLASFTLQILAAIPETVPVETYAHLLPGKSPPTSMAVREEDWVECEKMVKFINKLSESGKNDSQIKTEPIVRMCLGYNWPSSEELASWYKNRARDIDSSTGLLENCVCLIDIACRKGISELEQFHEDLSYLHQIIYSDEFGDEVCFSLSLVGWEQLSDYDKFKTMLEGVKAETVVSRLHDKAIPFMQRRYSETNNHNESFLVKWLKEMAAKSDMELCSKVIEEGCMDLYTVCFFKDEVEVVDCALQCLYLCKVTDKWNIMATMLSKLPKIQDIHGEDIQKRLKLAEGHIEAGRLLELYQVPKPISYILEVHLDEKGVKQILRLMLSKFIRRQPGRSDNDWACMWRDLRQLQEKAFPFLDLEFVLTEFCRGLLKAGKFSLARNYLKGTGSVALPSEKAESLVINAAKEYFFSAPSLASEEIWKARECLNIFSNSRTVKAEADIIDAVTVRLPDLGVTLLPVQFKQVKDPMEIIRMAITGHPGAYLHVEELIEVAKLLGLNSSEDISSVEEAIAREAAVAGDLQLAFDLCLVLTKKGHGPIWDLGAAIARGPALEHMDVSSRKQLLGFALGHCDDESISELLHAWKDLDLQGQCETLGMLSESDSPEFRKMDGISCLRDFPQMLDGLSFDQQLDLNNIKDTLSVVAKDLPVDNSMDLESLLKENGKLLSFAASHLPWLLKLGRNRQLDKSLVLDSIPGKQFFSTKATALVTILSWLARNGFAPKDELIAMITDSIIEQPVTKEEDIIGCSFLLNLVEASNAVEVIEKQLRIRGNYQEIRSIMSLGMIYSLLHDSGVECTAPNQRRELLRRNFERKQIESLSDDMSRIDKLQSTFWKEWKHKLEEKMHVADRSRMLERIIPGVETERFLSHDIDYIKVAVFSLIESVKSEKKLILKDVLKLADTYGLKQSEVILRYLSSILCSEVWTNEDITAEILQVKEEILAFASDTIQIISTIVYPAVSGLNKQRLAYIYSLLSECYCRLEASKEESSLVQQVQPHGSFVGLSNLYNILKQECRRVSFITDLDFKNIAELGGLNFDSFNNEVLAHINEMNLEALAKMVETLTGFVMESSPKGLVSCQNVYKQYITNLLDTLESRRDLDSGSAESFQGFLSQLEQTYEHSRVYIRILEPLQALEILKRHLTVVLPPNGSDVHIPDSSTWQECLILLINFWIRLADEMQEVKSCSPSFEENLTLSPECINSCLTVLIRLVMDDSLSPSQAWAAILVYLRSGVVGDCATEIFSFCRAVVFSGCGFGPICDVFSDLSSRYPTALQDLPHLYLSLLEPILQDLVSGAHETQNLYRLLSSLSNLEGNLEELKRVRLVVWKKLVVFSENLELPSQVRVYSLELMQFISGKNIKGSSSELQSNVMPWDGSAELLSSMHKSEATLNQALPDQDDGSSRLTNTLVALKSSQIAAASISPGLEISPEDLSSVETSVTCFSKLSAAVTTASQAEALLAILEGWEELFEAKKAELLPSNEATDQGNDWGNDDWNDGWETLQESEPVEKEKKEYVVSAHPLHSCWLDIFRKYISLSMAENVLRLIDESLQKPEEVLLEENEAESLTGIVARTDPFLALKISLLLPYDQIRSQCLNVVEEQLKQEGIPELSSQSHHEVLLLVLYSGTLSTINSNSCYGTVFSFLCYQIGKLSREFQEKRVTQADNRESKTSSERRFLSCFGELMFPCFVLELVKADQQILAGFLVTKFMHSNPSLSLINVAEASLRRYLEKQLESLEDSSGETTELETLKNTVSSLRGNSKEVIRSALASLSSCTNSR</sequence>
<dbReference type="PANTHER" id="PTHR15922:SF2">
    <property type="entry name" value="NBAS SUBUNIT OF NRZ TETHERING COMPLEX"/>
    <property type="match status" value="1"/>
</dbReference>
<dbReference type="eggNOG" id="KOG1797">
    <property type="taxonomic scope" value="Eukaryota"/>
</dbReference>
<organism evidence="6 7">
    <name type="scientific">Eutrema salsugineum</name>
    <name type="common">Saltwater cress</name>
    <name type="synonym">Sisymbrium salsugineum</name>
    <dbReference type="NCBI Taxonomy" id="72664"/>
    <lineage>
        <taxon>Eukaryota</taxon>
        <taxon>Viridiplantae</taxon>
        <taxon>Streptophyta</taxon>
        <taxon>Embryophyta</taxon>
        <taxon>Tracheophyta</taxon>
        <taxon>Spermatophyta</taxon>
        <taxon>Magnoliopsida</taxon>
        <taxon>eudicotyledons</taxon>
        <taxon>Gunneridae</taxon>
        <taxon>Pentapetalae</taxon>
        <taxon>rosids</taxon>
        <taxon>malvids</taxon>
        <taxon>Brassicales</taxon>
        <taxon>Brassicaceae</taxon>
        <taxon>Eutremeae</taxon>
        <taxon>Eutrema</taxon>
    </lineage>
</organism>
<dbReference type="KEGG" id="eus:EUTSA_v10003502mg"/>
<keyword evidence="4" id="KW-0653">Protein transport</keyword>
<protein>
    <recommendedName>
        <fullName evidence="5">Sec39 domain-containing protein</fullName>
    </recommendedName>
</protein>
<evidence type="ECO:0000259" key="5">
    <source>
        <dbReference type="Pfam" id="PF08314"/>
    </source>
</evidence>
<keyword evidence="7" id="KW-1185">Reference proteome</keyword>
<keyword evidence="3" id="KW-0256">Endoplasmic reticulum</keyword>
<proteinExistence type="predicted"/>
<dbReference type="PANTHER" id="PTHR15922">
    <property type="entry name" value="NEUROBLASTOMA-AMPLIFIED SEQUENCE"/>
    <property type="match status" value="1"/>
</dbReference>
<dbReference type="GO" id="GO:0006890">
    <property type="term" value="P:retrograde vesicle-mediated transport, Golgi to endoplasmic reticulum"/>
    <property type="evidence" value="ECO:0007669"/>
    <property type="project" value="InterPro"/>
</dbReference>
<evidence type="ECO:0000256" key="2">
    <source>
        <dbReference type="ARBA" id="ARBA00022448"/>
    </source>
</evidence>
<evidence type="ECO:0000256" key="3">
    <source>
        <dbReference type="ARBA" id="ARBA00022824"/>
    </source>
</evidence>
<accession>V4KL94</accession>
<dbReference type="OrthoDB" id="19988at2759"/>
<feature type="domain" description="Sec39" evidence="5">
    <location>
        <begin position="580"/>
        <end position="862"/>
    </location>
</feature>
<dbReference type="Pfam" id="PF08314">
    <property type="entry name" value="Sec39"/>
    <property type="match status" value="2"/>
</dbReference>
<feature type="domain" description="Sec39" evidence="5">
    <location>
        <begin position="883"/>
        <end position="1107"/>
    </location>
</feature>
<name>V4KL94_EUTSA</name>